<dbReference type="Pfam" id="PF14278">
    <property type="entry name" value="TetR_C_8"/>
    <property type="match status" value="1"/>
</dbReference>
<name>K1TAN2_9ZZZZ</name>
<dbReference type="EMBL" id="AJWZ01003989">
    <property type="protein sequence ID" value="EKC66708.1"/>
    <property type="molecule type" value="Genomic_DNA"/>
</dbReference>
<evidence type="ECO:0000313" key="2">
    <source>
        <dbReference type="EMBL" id="EKC66708.1"/>
    </source>
</evidence>
<organism evidence="2">
    <name type="scientific">human gut metagenome</name>
    <dbReference type="NCBI Taxonomy" id="408170"/>
    <lineage>
        <taxon>unclassified sequences</taxon>
        <taxon>metagenomes</taxon>
        <taxon>organismal metagenomes</taxon>
    </lineage>
</organism>
<evidence type="ECO:0000259" key="1">
    <source>
        <dbReference type="Pfam" id="PF14278"/>
    </source>
</evidence>
<proteinExistence type="predicted"/>
<dbReference type="Gene3D" id="1.10.357.10">
    <property type="entry name" value="Tetracycline Repressor, domain 2"/>
    <property type="match status" value="1"/>
</dbReference>
<dbReference type="AlphaFoldDB" id="K1TAN2"/>
<reference evidence="2" key="1">
    <citation type="journal article" date="2013" name="Environ. Microbiol.">
        <title>Microbiota from the distal guts of lean and obese adolescents exhibit partial functional redundancy besides clear differences in community structure.</title>
        <authorList>
            <person name="Ferrer M."/>
            <person name="Ruiz A."/>
            <person name="Lanza F."/>
            <person name="Haange S.B."/>
            <person name="Oberbach A."/>
            <person name="Till H."/>
            <person name="Bargiela R."/>
            <person name="Campoy C."/>
            <person name="Segura M.T."/>
            <person name="Richter M."/>
            <person name="von Bergen M."/>
            <person name="Seifert J."/>
            <person name="Suarez A."/>
        </authorList>
    </citation>
    <scope>NUCLEOTIDE SEQUENCE</scope>
</reference>
<comment type="caution">
    <text evidence="2">The sequence shown here is derived from an EMBL/GenBank/DDBJ whole genome shotgun (WGS) entry which is preliminary data.</text>
</comment>
<sequence>MIIEAMVLLFTNIEKDKAFYSQLVKMEGPVKFHDIAKKCVREVLLELIQKESSGRVSKHKWLTPEVISSYYAQSMCFATEEWISMGMTISPRRNGRSISVYADPVSDRH</sequence>
<accession>K1TAN2</accession>
<protein>
    <submittedName>
        <fullName evidence="2">Transcriptional regulator, TetR family</fullName>
    </submittedName>
</protein>
<gene>
    <name evidence="2" type="ORF">OBE_05802</name>
</gene>
<dbReference type="InterPro" id="IPR039532">
    <property type="entry name" value="TetR_C_Firmicutes"/>
</dbReference>
<feature type="domain" description="Transcriptional regulator TetR C-terminal Firmicutes type" evidence="1">
    <location>
        <begin position="4"/>
        <end position="92"/>
    </location>
</feature>
<feature type="non-terminal residue" evidence="2">
    <location>
        <position position="109"/>
    </location>
</feature>